<dbReference type="EnsemblPlants" id="AET4Gv20522900.1">
    <property type="protein sequence ID" value="AET4Gv20522900.1"/>
    <property type="gene ID" value="AET4Gv20522900"/>
</dbReference>
<organism evidence="1 2">
    <name type="scientific">Aegilops tauschii subsp. strangulata</name>
    <name type="common">Goatgrass</name>
    <dbReference type="NCBI Taxonomy" id="200361"/>
    <lineage>
        <taxon>Eukaryota</taxon>
        <taxon>Viridiplantae</taxon>
        <taxon>Streptophyta</taxon>
        <taxon>Embryophyta</taxon>
        <taxon>Tracheophyta</taxon>
        <taxon>Spermatophyta</taxon>
        <taxon>Magnoliopsida</taxon>
        <taxon>Liliopsida</taxon>
        <taxon>Poales</taxon>
        <taxon>Poaceae</taxon>
        <taxon>BOP clade</taxon>
        <taxon>Pooideae</taxon>
        <taxon>Triticodae</taxon>
        <taxon>Triticeae</taxon>
        <taxon>Triticinae</taxon>
        <taxon>Aegilops</taxon>
    </lineage>
</organism>
<dbReference type="InterPro" id="IPR036691">
    <property type="entry name" value="Endo/exonu/phosph_ase_sf"/>
</dbReference>
<dbReference type="Proteomes" id="UP000015105">
    <property type="component" value="Chromosome 4D"/>
</dbReference>
<dbReference type="SUPFAM" id="SSF56219">
    <property type="entry name" value="DNase I-like"/>
    <property type="match status" value="1"/>
</dbReference>
<evidence type="ECO:0000313" key="2">
    <source>
        <dbReference type="Proteomes" id="UP000015105"/>
    </source>
</evidence>
<reference evidence="2" key="2">
    <citation type="journal article" date="2017" name="Nat. Plants">
        <title>The Aegilops tauschii genome reveals multiple impacts of transposons.</title>
        <authorList>
            <person name="Zhao G."/>
            <person name="Zou C."/>
            <person name="Li K."/>
            <person name="Wang K."/>
            <person name="Li T."/>
            <person name="Gao L."/>
            <person name="Zhang X."/>
            <person name="Wang H."/>
            <person name="Yang Z."/>
            <person name="Liu X."/>
            <person name="Jiang W."/>
            <person name="Mao L."/>
            <person name="Kong X."/>
            <person name="Jiao Y."/>
            <person name="Jia J."/>
        </authorList>
    </citation>
    <scope>NUCLEOTIDE SEQUENCE [LARGE SCALE GENOMIC DNA]</scope>
    <source>
        <strain evidence="2">cv. AL8/78</strain>
    </source>
</reference>
<reference evidence="1" key="3">
    <citation type="journal article" date="2017" name="Nature">
        <title>Genome sequence of the progenitor of the wheat D genome Aegilops tauschii.</title>
        <authorList>
            <person name="Luo M.C."/>
            <person name="Gu Y.Q."/>
            <person name="Puiu D."/>
            <person name="Wang H."/>
            <person name="Twardziok S.O."/>
            <person name="Deal K.R."/>
            <person name="Huo N."/>
            <person name="Zhu T."/>
            <person name="Wang L."/>
            <person name="Wang Y."/>
            <person name="McGuire P.E."/>
            <person name="Liu S."/>
            <person name="Long H."/>
            <person name="Ramasamy R.K."/>
            <person name="Rodriguez J.C."/>
            <person name="Van S.L."/>
            <person name="Yuan L."/>
            <person name="Wang Z."/>
            <person name="Xia Z."/>
            <person name="Xiao L."/>
            <person name="Anderson O.D."/>
            <person name="Ouyang S."/>
            <person name="Liang Y."/>
            <person name="Zimin A.V."/>
            <person name="Pertea G."/>
            <person name="Qi P."/>
            <person name="Bennetzen J.L."/>
            <person name="Dai X."/>
            <person name="Dawson M.W."/>
            <person name="Muller H.G."/>
            <person name="Kugler K."/>
            <person name="Rivarola-Duarte L."/>
            <person name="Spannagl M."/>
            <person name="Mayer K.F.X."/>
            <person name="Lu F.H."/>
            <person name="Bevan M.W."/>
            <person name="Leroy P."/>
            <person name="Li P."/>
            <person name="You F.M."/>
            <person name="Sun Q."/>
            <person name="Liu Z."/>
            <person name="Lyons E."/>
            <person name="Wicker T."/>
            <person name="Salzberg S.L."/>
            <person name="Devos K.M."/>
            <person name="Dvorak J."/>
        </authorList>
    </citation>
    <scope>NUCLEOTIDE SEQUENCE [LARGE SCALE GENOMIC DNA]</scope>
    <source>
        <strain evidence="1">cv. AL8/78</strain>
    </source>
</reference>
<reference evidence="2" key="1">
    <citation type="journal article" date="2014" name="Science">
        <title>Ancient hybridizations among the ancestral genomes of bread wheat.</title>
        <authorList>
            <consortium name="International Wheat Genome Sequencing Consortium,"/>
            <person name="Marcussen T."/>
            <person name="Sandve S.R."/>
            <person name="Heier L."/>
            <person name="Spannagl M."/>
            <person name="Pfeifer M."/>
            <person name="Jakobsen K.S."/>
            <person name="Wulff B.B."/>
            <person name="Steuernagel B."/>
            <person name="Mayer K.F."/>
            <person name="Olsen O.A."/>
        </authorList>
    </citation>
    <scope>NUCLEOTIDE SEQUENCE [LARGE SCALE GENOMIC DNA]</scope>
    <source>
        <strain evidence="2">cv. AL8/78</strain>
    </source>
</reference>
<dbReference type="Gene3D" id="3.60.10.10">
    <property type="entry name" value="Endonuclease/exonuclease/phosphatase"/>
    <property type="match status" value="1"/>
</dbReference>
<evidence type="ECO:0008006" key="3">
    <source>
        <dbReference type="Google" id="ProtNLM"/>
    </source>
</evidence>
<evidence type="ECO:0000313" key="1">
    <source>
        <dbReference type="EnsemblPlants" id="AET4Gv20522900.1"/>
    </source>
</evidence>
<dbReference type="Gramene" id="AET4Gv20522900.1">
    <property type="protein sequence ID" value="AET4Gv20522900.1"/>
    <property type="gene ID" value="AET4Gv20522900"/>
</dbReference>
<dbReference type="AlphaFoldDB" id="A0A453ID17"/>
<reference evidence="1" key="4">
    <citation type="submission" date="2019-03" db="UniProtKB">
        <authorList>
            <consortium name="EnsemblPlants"/>
        </authorList>
    </citation>
    <scope>IDENTIFICATION</scope>
</reference>
<accession>A0A453ID17</accession>
<keyword evidence="2" id="KW-1185">Reference proteome</keyword>
<reference evidence="1" key="5">
    <citation type="journal article" date="2021" name="G3 (Bethesda)">
        <title>Aegilops tauschii genome assembly Aet v5.0 features greater sequence contiguity and improved annotation.</title>
        <authorList>
            <person name="Wang L."/>
            <person name="Zhu T."/>
            <person name="Rodriguez J.C."/>
            <person name="Deal K.R."/>
            <person name="Dubcovsky J."/>
            <person name="McGuire P.E."/>
            <person name="Lux T."/>
            <person name="Spannagl M."/>
            <person name="Mayer K.F.X."/>
            <person name="Baldrich P."/>
            <person name="Meyers B.C."/>
            <person name="Huo N."/>
            <person name="Gu Y.Q."/>
            <person name="Zhou H."/>
            <person name="Devos K.M."/>
            <person name="Bennetzen J.L."/>
            <person name="Unver T."/>
            <person name="Budak H."/>
            <person name="Gulick P.J."/>
            <person name="Galiba G."/>
            <person name="Kalapos B."/>
            <person name="Nelson D.R."/>
            <person name="Li P."/>
            <person name="You F.M."/>
            <person name="Luo M.C."/>
            <person name="Dvorak J."/>
        </authorList>
    </citation>
    <scope>NUCLEOTIDE SEQUENCE [LARGE SCALE GENOMIC DNA]</scope>
    <source>
        <strain evidence="1">cv. AL8/78</strain>
    </source>
</reference>
<name>A0A453ID17_AEGTS</name>
<sequence>ADHSLALVFLNELFSKLANSNIPVLVGGDFNLHRDPADKNNSNFNWHLAHYFNDCISSAALREIPRVGARFTWSNR</sequence>
<proteinExistence type="predicted"/>
<protein>
    <recommendedName>
        <fullName evidence="3">Endonuclease/exonuclease/phosphatase domain-containing protein</fullName>
    </recommendedName>
</protein>